<evidence type="ECO:0000256" key="1">
    <source>
        <dbReference type="SAM" id="MobiDB-lite"/>
    </source>
</evidence>
<feature type="non-terminal residue" evidence="2">
    <location>
        <position position="738"/>
    </location>
</feature>
<name>A0ABV1TCL3_9ACTN</name>
<dbReference type="Proteomes" id="UP001490365">
    <property type="component" value="Unassembled WGS sequence"/>
</dbReference>
<feature type="region of interest" description="Disordered" evidence="1">
    <location>
        <begin position="336"/>
        <end position="355"/>
    </location>
</feature>
<comment type="caution">
    <text evidence="2">The sequence shown here is derived from an EMBL/GenBank/DDBJ whole genome shotgun (WGS) entry which is preliminary data.</text>
</comment>
<evidence type="ECO:0000313" key="3">
    <source>
        <dbReference type="Proteomes" id="UP001490365"/>
    </source>
</evidence>
<proteinExistence type="predicted"/>
<evidence type="ECO:0000313" key="2">
    <source>
        <dbReference type="EMBL" id="MER6267774.1"/>
    </source>
</evidence>
<sequence>MSRWGTLFTRLAPGRGEQPGSAPGEPDTTVLVDEYDGLTLLRATEQAVPGPQDAAELARSLGAEGGRTVATVVVGVDGPVPPGLWTRLGDVLDALRGNGTTTVRLVVSGAGSGTPDRPALAQRIADTWGLGVIAPEGNALLVPGGTLFVPDAPEPSGGWQLFQPGTEPTPLGARHPAPGWQTAFAALPEHTTAGHAVRPVPAGVLLQPPGTPPPVPGDLCYAVPVDAAHPTVLVGVPGRGGGARIPADDLAALLAALPAAVRDRIRVAPGAEGDLLPVVQEVTGALDIEVEVLTGPPLAVRAATPDDGDLAAGPVLVDITGRPTWRPYVEAVMCHPGSSGSSGGSGSSDEGAEAAAPRLLRWRSPVPDAQPQDAGVVRLSERWQVTMTRSGLALGPAGQPLPLTGRPVLADQLAVEIGPSDEPLDESCWTALSHVLDYLDPEAREYTVLHAPGRSAEESRMLRRLAVQHGVRMPWPPTAGADPEALPEPVGAEPPAPAGGDTPAPDGFTLYRDRIGGIVQAANAGRYDDATALATALEREAFTAHGSEHPTALQIRQIRAHVMRLAGHNALAADLYRRVAFSLLVTSGLDSVDAEQAAANADACWRDTGDIALALRIAPSIIALRQKLPGPDGSWLRAAERYRDQLDTAHAVAPAPELPSAVPVPVPAPTAPAAVVGPAPVIAPVVSVASVASGPGGSPATANQDLPVPVPAPTAPAAVVGPAPVIAPVVSVASVASG</sequence>
<dbReference type="RefSeq" id="WP_351956398.1">
    <property type="nucleotide sequence ID" value="NZ_JBEOZM010000003.1"/>
</dbReference>
<gene>
    <name evidence="2" type="ORF">ABT211_10800</name>
</gene>
<protein>
    <recommendedName>
        <fullName evidence="4">Bacterial transcriptional activator domain-containing protein</fullName>
    </recommendedName>
</protein>
<organism evidence="2 3">
    <name type="scientific">Streptomyces sp. 900105755</name>
    <dbReference type="NCBI Taxonomy" id="3154389"/>
    <lineage>
        <taxon>Bacteria</taxon>
        <taxon>Bacillati</taxon>
        <taxon>Actinomycetota</taxon>
        <taxon>Actinomycetes</taxon>
        <taxon>Kitasatosporales</taxon>
        <taxon>Streptomycetaceae</taxon>
        <taxon>Streptomyces</taxon>
    </lineage>
</organism>
<keyword evidence="3" id="KW-1185">Reference proteome</keyword>
<accession>A0ABV1TCL3</accession>
<evidence type="ECO:0008006" key="4">
    <source>
        <dbReference type="Google" id="ProtNLM"/>
    </source>
</evidence>
<reference evidence="2 3" key="1">
    <citation type="submission" date="2024-06" db="EMBL/GenBank/DDBJ databases">
        <title>The Natural Products Discovery Center: Release of the First 8490 Sequenced Strains for Exploring Actinobacteria Biosynthetic Diversity.</title>
        <authorList>
            <person name="Kalkreuter E."/>
            <person name="Kautsar S.A."/>
            <person name="Yang D."/>
            <person name="Bader C.D."/>
            <person name="Teijaro C.N."/>
            <person name="Fluegel L."/>
            <person name="Davis C.M."/>
            <person name="Simpson J.R."/>
            <person name="Lauterbach L."/>
            <person name="Steele A.D."/>
            <person name="Gui C."/>
            <person name="Meng S."/>
            <person name="Li G."/>
            <person name="Viehrig K."/>
            <person name="Ye F."/>
            <person name="Su P."/>
            <person name="Kiefer A.F."/>
            <person name="Nichols A."/>
            <person name="Cepeda A.J."/>
            <person name="Yan W."/>
            <person name="Fan B."/>
            <person name="Jiang Y."/>
            <person name="Adhikari A."/>
            <person name="Zheng C.-J."/>
            <person name="Schuster L."/>
            <person name="Cowan T.M."/>
            <person name="Smanski M.J."/>
            <person name="Chevrette M.G."/>
            <person name="De Carvalho L.P.S."/>
            <person name="Shen B."/>
        </authorList>
    </citation>
    <scope>NUCLEOTIDE SEQUENCE [LARGE SCALE GENOMIC DNA]</scope>
    <source>
        <strain evidence="2 3">NPDC001694</strain>
    </source>
</reference>
<dbReference type="EMBL" id="JBEOZM010000003">
    <property type="protein sequence ID" value="MER6267774.1"/>
    <property type="molecule type" value="Genomic_DNA"/>
</dbReference>
<feature type="region of interest" description="Disordered" evidence="1">
    <location>
        <begin position="473"/>
        <end position="505"/>
    </location>
</feature>